<dbReference type="EMBL" id="CATOUU010000471">
    <property type="protein sequence ID" value="CAI9931035.1"/>
    <property type="molecule type" value="Genomic_DNA"/>
</dbReference>
<organism evidence="4">
    <name type="scientific">Hexamita inflata</name>
    <dbReference type="NCBI Taxonomy" id="28002"/>
    <lineage>
        <taxon>Eukaryota</taxon>
        <taxon>Metamonada</taxon>
        <taxon>Diplomonadida</taxon>
        <taxon>Hexamitidae</taxon>
        <taxon>Hexamitinae</taxon>
        <taxon>Hexamita</taxon>
    </lineage>
</organism>
<name>A0AA86P444_9EUKA</name>
<evidence type="ECO:0000256" key="1">
    <source>
        <dbReference type="SAM" id="Coils"/>
    </source>
</evidence>
<accession>A0AA86P444</accession>
<gene>
    <name evidence="4" type="ORF">HINF_LOCUS18680</name>
    <name evidence="5" type="ORF">HINF_LOCUS33398</name>
</gene>
<evidence type="ECO:0000259" key="3">
    <source>
        <dbReference type="PROSITE" id="PS50878"/>
    </source>
</evidence>
<keyword evidence="6" id="KW-1185">Reference proteome</keyword>
<feature type="compositionally biased region" description="Acidic residues" evidence="2">
    <location>
        <begin position="550"/>
        <end position="576"/>
    </location>
</feature>
<dbReference type="GO" id="GO:0003964">
    <property type="term" value="F:RNA-directed DNA polymerase activity"/>
    <property type="evidence" value="ECO:0007669"/>
    <property type="project" value="UniProtKB-KW"/>
</dbReference>
<evidence type="ECO:0000313" key="4">
    <source>
        <dbReference type="EMBL" id="CAI9931035.1"/>
    </source>
</evidence>
<reference evidence="5 6" key="2">
    <citation type="submission" date="2024-07" db="EMBL/GenBank/DDBJ databases">
        <authorList>
            <person name="Akdeniz Z."/>
        </authorList>
    </citation>
    <scope>NUCLEOTIDE SEQUENCE [LARGE SCALE GENOMIC DNA]</scope>
</reference>
<feature type="compositionally biased region" description="Polar residues" evidence="2">
    <location>
        <begin position="1430"/>
        <end position="1440"/>
    </location>
</feature>
<protein>
    <submittedName>
        <fullName evidence="4">Reverse transcriptase (RNA-dependent DNA polymerase)</fullName>
    </submittedName>
    <submittedName>
        <fullName evidence="5">Reverse_transcriptase (RNA-dependent DNA polymerase)</fullName>
    </submittedName>
</protein>
<evidence type="ECO:0000313" key="5">
    <source>
        <dbReference type="EMBL" id="CAL6030521.1"/>
    </source>
</evidence>
<keyword evidence="4" id="KW-0548">Nucleotidyltransferase</keyword>
<feature type="region of interest" description="Disordered" evidence="2">
    <location>
        <begin position="1430"/>
        <end position="1467"/>
    </location>
</feature>
<feature type="region of interest" description="Disordered" evidence="2">
    <location>
        <begin position="535"/>
        <end position="588"/>
    </location>
</feature>
<dbReference type="Pfam" id="PF00078">
    <property type="entry name" value="RVT_1"/>
    <property type="match status" value="1"/>
</dbReference>
<sequence length="1598" mass="181920">MSDKILEKNLVDEEAALRWKQEIQSKSGAHMSFDTPTNQTTSINGSQPVTFGAGGISTNWAMKLELANNRDRGLMKSSGPGIRNPGLNKTLVVRGAETMLSQTKDDTSLQKINDISRIADCDTHSNYDCGIYNDYLDGKMTNQEEDQILIVTKQQCKQTPTRKERMTKVIAEQQKLFVEDQLNLQIVELVKQQEALRIAQADQSAIMQAMAVATQQLDNERQQLADSRLRVEEEQREAEQRKEQIALAERIMEEKQKEIKDVVFASVIEIRRGPVQLEQACQVEEEYIEVVVDEEPVLVKCDQALIKDKPIEEQINFVEINAQRITEDKEPPRKDVNQTNVEKIAEKKIPNTEIEPVNAKRVKKDKRKKSLTIEQSPVETVPTEEPIISTQQAIDDLYLMNCGNHMPYEQPPSKDTIYLPVKKQILRVTLDQVNDEIKFLFKRHRTTSAKIKCQVEGCECSFNEVYDYLMHYQTNYKSHDISKITNVNDLLRKELQRKKLNFYNTCSYCSCPFMDITSALKHQKKCVFQNTILRNDQSDSPQHEDRNEPAPEEEHEDIQEDEEEEDQEDQDREEENPNNPNRPTIVRATYTKKAYQDNIHEMSKECNDTDQDALSMRVNEVLMQFTANPNQAGNLISKFLAHFQMSQFKGKKGIQTDYQFKLATEAQIDFLMQRGQSGKAMQAVERYENDEKVNNISEEIVKQQTEKNFPQNVVQIPAKDPPGNGTVIKGQTSILTRKELQNAIDHMPQYDTCGASGLNPEHLRFACRYNNKFIDFLVKGLNQLHVAKTIMPQHNLFKGRLMTIEQKKVNAAGQMKYRQIVVSEILLNMYHKILKMKLCNDFTLHPNQLAMKPCGLLLGKYNVAEAIRCGLVATTFDVQAAFPSVGHNEIVNAMNLNGISNVEQRYVMNQLRGSWANEFKTTQIGTKIGDSLSMILFCSVVNQLLEKTNNAKVNGIRYKYAIMYADDFCLITVPGYTQRAIDETIILFEELKLTLSKEKCQSTDDQLFSKTGIISFLGQEFGKTAKPLAEQVVKKVMLKVNGLAHLSIATKYKLIMFGQTVVTAANYAPLIDVAENNAQTIKLYNEIDQLLANHMEQIIQSGAATEEVISFMSAYKCIGGLSMILPGLNYASMHDDMISKTKNHAPTHKVGFDLQTEVAKNYFKEKKGKMRAKEIQQNTIDDTVPKVGYAIMGYGMLPNESIQHLIDLAFGKYDVGMPKVCELCGCNAKAGHKQACKVINEIHIKVHDVFANYLEKQLRKKYNAIKVTAGNDNRALNNKKPDVEITVDGKKVYLDIGITFDTKRYFRIKQNHYAQMKDQNGEPLRVIPIIIGKNCTIHTKSREFLDELDIRMESVYEEIGNLLGVYKANCTAIMYKKKVIRRDEINDHEDVIPGNQNNRFAALASDDIRIPKKNPHAAINEYLANTVRQTTQPNVQATIQKKSEKVKPKSKKPKKQKPKRKPDIPAQPLIPQVVSAPHSTERREQVNFQINQNEILLSLPVIQEEVRMELTMQNNKTQTQILCSQYIAEISLSRVNEHEREETDQRVMTLFPALNLEALRVAADTLVPRFIPAIPKIVTKITSEVNNVSSSAELTQVV</sequence>
<evidence type="ECO:0000256" key="2">
    <source>
        <dbReference type="SAM" id="MobiDB-lite"/>
    </source>
</evidence>
<dbReference type="InterPro" id="IPR000477">
    <property type="entry name" value="RT_dom"/>
</dbReference>
<feature type="compositionally biased region" description="Polar residues" evidence="2">
    <location>
        <begin position="34"/>
        <end position="47"/>
    </location>
</feature>
<keyword evidence="1" id="KW-0175">Coiled coil</keyword>
<proteinExistence type="predicted"/>
<reference evidence="4" key="1">
    <citation type="submission" date="2023-06" db="EMBL/GenBank/DDBJ databases">
        <authorList>
            <person name="Kurt Z."/>
        </authorList>
    </citation>
    <scope>NUCLEOTIDE SEQUENCE</scope>
</reference>
<dbReference type="PROSITE" id="PS50878">
    <property type="entry name" value="RT_POL"/>
    <property type="match status" value="1"/>
</dbReference>
<feature type="compositionally biased region" description="Basic residues" evidence="2">
    <location>
        <begin position="1448"/>
        <end position="1460"/>
    </location>
</feature>
<feature type="coiled-coil region" evidence="1">
    <location>
        <begin position="210"/>
        <end position="258"/>
    </location>
</feature>
<dbReference type="Proteomes" id="UP001642409">
    <property type="component" value="Unassembled WGS sequence"/>
</dbReference>
<comment type="caution">
    <text evidence="4">The sequence shown here is derived from an EMBL/GenBank/DDBJ whole genome shotgun (WGS) entry which is preliminary data.</text>
</comment>
<keyword evidence="4" id="KW-0695">RNA-directed DNA polymerase</keyword>
<dbReference type="EMBL" id="CAXDID020000116">
    <property type="protein sequence ID" value="CAL6030521.1"/>
    <property type="molecule type" value="Genomic_DNA"/>
</dbReference>
<evidence type="ECO:0000313" key="6">
    <source>
        <dbReference type="Proteomes" id="UP001642409"/>
    </source>
</evidence>
<keyword evidence="4" id="KW-0808">Transferase</keyword>
<feature type="region of interest" description="Disordered" evidence="2">
    <location>
        <begin position="27"/>
        <end position="47"/>
    </location>
</feature>
<feature type="domain" description="Reverse transcriptase" evidence="3">
    <location>
        <begin position="785"/>
        <end position="1021"/>
    </location>
</feature>